<dbReference type="Gene3D" id="2.70.70.10">
    <property type="entry name" value="Glucose Permease (Domain IIA)"/>
    <property type="match status" value="1"/>
</dbReference>
<dbReference type="NCBIfam" id="NF008123">
    <property type="entry name" value="PRK10871.1"/>
    <property type="match status" value="1"/>
</dbReference>
<dbReference type="Proteomes" id="UP000095665">
    <property type="component" value="Chromosome I"/>
</dbReference>
<feature type="domain" description="LysM" evidence="5">
    <location>
        <begin position="99"/>
        <end position="143"/>
    </location>
</feature>
<dbReference type="GO" id="GO:0005886">
    <property type="term" value="C:plasma membrane"/>
    <property type="evidence" value="ECO:0007669"/>
    <property type="project" value="UniProtKB-SubCell"/>
</dbReference>
<dbReference type="RefSeq" id="WP_070097234.1">
    <property type="nucleotide sequence ID" value="NZ_LN999832.1"/>
</dbReference>
<dbReference type="Pfam" id="PF01551">
    <property type="entry name" value="Peptidase_M23"/>
    <property type="match status" value="1"/>
</dbReference>
<dbReference type="SUPFAM" id="SSF51261">
    <property type="entry name" value="Duplicated hybrid motif"/>
    <property type="match status" value="1"/>
</dbReference>
<dbReference type="CDD" id="cd00118">
    <property type="entry name" value="LysM"/>
    <property type="match status" value="1"/>
</dbReference>
<dbReference type="GO" id="GO:0032153">
    <property type="term" value="C:cell division site"/>
    <property type="evidence" value="ECO:0007669"/>
    <property type="project" value="TreeGrafter"/>
</dbReference>
<comment type="similarity">
    <text evidence="3">Belongs to the E.coli NlpD/Haemophilus LppB family.</text>
</comment>
<dbReference type="InterPro" id="IPR050570">
    <property type="entry name" value="Cell_wall_metabolism_enzyme"/>
</dbReference>
<dbReference type="PROSITE" id="PS51782">
    <property type="entry name" value="LYSM"/>
    <property type="match status" value="1"/>
</dbReference>
<keyword evidence="7" id="KW-1185">Reference proteome</keyword>
<comment type="function">
    <text evidence="2">Activator of the cell wall hydrolase AmiC. Required for septal murein cleavage and daughter cell separation during cell division.</text>
</comment>
<dbReference type="Pfam" id="PF01476">
    <property type="entry name" value="LysM"/>
    <property type="match status" value="1"/>
</dbReference>
<dbReference type="PANTHER" id="PTHR21666:SF263">
    <property type="entry name" value="MUREIN HYDROLASE ACTIVATOR NLPD"/>
    <property type="match status" value="1"/>
</dbReference>
<evidence type="ECO:0000256" key="3">
    <source>
        <dbReference type="ARBA" id="ARBA00038420"/>
    </source>
</evidence>
<dbReference type="GO" id="GO:0004222">
    <property type="term" value="F:metalloendopeptidase activity"/>
    <property type="evidence" value="ECO:0007669"/>
    <property type="project" value="TreeGrafter"/>
</dbReference>
<sequence>MENPKSAWRCITVCTIVVICLAGCTKNEFNAPIKSIRRNNNSFSQNSNDSKITNYVSQLGQTYVVMNNSKQSQVNISLKENIIYNRNYKNIHKGSYLRGKYKVKQGDTLFYIAWITGKDYLDLAQKNNIQKPYRLKVGQILQIKNRTTDGIISVFNTDQINTGVLITHIPTSNSYLIKSNTDSNKKNIESSYKSNDKISFTSNSLINIRESIKKQSIVSSEISSSSIGITGWSWPTHGKVINNFSVIKGGNKGVDISGSRGQPILATASGRVVYGGNALQGYGNLIIIKHNDDYLSAYAHNDTMLVQEQQEVSTGQKIATMGSSGTNTTKLHFEIRYKGKSVNPLYYLPQL</sequence>
<dbReference type="InterPro" id="IPR011055">
    <property type="entry name" value="Dup_hybrid_motif"/>
</dbReference>
<dbReference type="STRING" id="1070130.FVIR_GE00214"/>
<dbReference type="GO" id="GO:0009279">
    <property type="term" value="C:cell outer membrane"/>
    <property type="evidence" value="ECO:0007669"/>
    <property type="project" value="TreeGrafter"/>
</dbReference>
<evidence type="ECO:0000259" key="5">
    <source>
        <dbReference type="PROSITE" id="PS51782"/>
    </source>
</evidence>
<proteinExistence type="inferred from homology"/>
<evidence type="ECO:0000256" key="4">
    <source>
        <dbReference type="ARBA" id="ARBA00040670"/>
    </source>
</evidence>
<comment type="subcellular location">
    <subcellularLocation>
        <location evidence="1">Cell inner membrane</location>
        <topology evidence="1">Lipid-anchor</topology>
    </subcellularLocation>
</comment>
<dbReference type="InterPro" id="IPR016047">
    <property type="entry name" value="M23ase_b-sheet_dom"/>
</dbReference>
<evidence type="ECO:0000256" key="2">
    <source>
        <dbReference type="ARBA" id="ARBA00037728"/>
    </source>
</evidence>
<dbReference type="KEGG" id="ged:FVIR_GE00214"/>
<evidence type="ECO:0000313" key="7">
    <source>
        <dbReference type="Proteomes" id="UP000095665"/>
    </source>
</evidence>
<gene>
    <name evidence="6" type="primary">nlpD</name>
    <name evidence="6" type="ORF">FVIR_GE00214</name>
</gene>
<dbReference type="OrthoDB" id="9795421at2"/>
<dbReference type="Gene3D" id="3.10.350.10">
    <property type="entry name" value="LysM domain"/>
    <property type="match status" value="1"/>
</dbReference>
<organism evidence="6 7">
    <name type="scientific">Candidatus Gullanella endobia</name>
    <dbReference type="NCBI Taxonomy" id="1070130"/>
    <lineage>
        <taxon>Bacteria</taxon>
        <taxon>Pseudomonadati</taxon>
        <taxon>Pseudomonadota</taxon>
        <taxon>Gammaproteobacteria</taxon>
        <taxon>Enterobacterales</taxon>
        <taxon>Enterobacteriaceae</taxon>
        <taxon>Candidatus Gullanella</taxon>
    </lineage>
</organism>
<dbReference type="CDD" id="cd12797">
    <property type="entry name" value="M23_peptidase"/>
    <property type="match status" value="1"/>
</dbReference>
<dbReference type="SMART" id="SM00257">
    <property type="entry name" value="LysM"/>
    <property type="match status" value="1"/>
</dbReference>
<protein>
    <recommendedName>
        <fullName evidence="4">Murein hydrolase activator NlpD</fullName>
    </recommendedName>
</protein>
<dbReference type="InterPro" id="IPR036779">
    <property type="entry name" value="LysM_dom_sf"/>
</dbReference>
<evidence type="ECO:0000256" key="1">
    <source>
        <dbReference type="ARBA" id="ARBA00004519"/>
    </source>
</evidence>
<dbReference type="AlphaFoldDB" id="A0A143WR98"/>
<keyword evidence="6" id="KW-0378">Hydrolase</keyword>
<name>A0A143WR98_9ENTR</name>
<evidence type="ECO:0000313" key="6">
    <source>
        <dbReference type="EMBL" id="CUX96067.1"/>
    </source>
</evidence>
<dbReference type="PANTHER" id="PTHR21666">
    <property type="entry name" value="PEPTIDASE-RELATED"/>
    <property type="match status" value="1"/>
</dbReference>
<dbReference type="InterPro" id="IPR018392">
    <property type="entry name" value="LysM"/>
</dbReference>
<dbReference type="PATRIC" id="fig|1070130.3.peg.343"/>
<accession>A0A143WR98</accession>
<reference evidence="7" key="1">
    <citation type="submission" date="2016-01" db="EMBL/GenBank/DDBJ databases">
        <authorList>
            <person name="Husnik F."/>
        </authorList>
    </citation>
    <scope>NUCLEOTIDE SEQUENCE [LARGE SCALE GENOMIC DNA]</scope>
</reference>
<dbReference type="EMBL" id="LN999832">
    <property type="protein sequence ID" value="CUX96067.1"/>
    <property type="molecule type" value="Genomic_DNA"/>
</dbReference>